<reference evidence="2" key="3">
    <citation type="submission" date="2025-08" db="UniProtKB">
        <authorList>
            <consortium name="RefSeq"/>
        </authorList>
    </citation>
    <scope>IDENTIFICATION</scope>
    <source>
        <strain evidence="2">NI907</strain>
    </source>
</reference>
<accession>A0A6P8AVP6</accession>
<reference evidence="2" key="2">
    <citation type="submission" date="2019-10" db="EMBL/GenBank/DDBJ databases">
        <authorList>
            <consortium name="NCBI Genome Project"/>
        </authorList>
    </citation>
    <scope>NUCLEOTIDE SEQUENCE</scope>
    <source>
        <strain evidence="2">NI907</strain>
    </source>
</reference>
<dbReference type="Proteomes" id="UP000515153">
    <property type="component" value="Chromosome V"/>
</dbReference>
<organism evidence="1 2">
    <name type="scientific">Pyricularia grisea</name>
    <name type="common">Crabgrass-specific blast fungus</name>
    <name type="synonym">Magnaporthe grisea</name>
    <dbReference type="NCBI Taxonomy" id="148305"/>
    <lineage>
        <taxon>Eukaryota</taxon>
        <taxon>Fungi</taxon>
        <taxon>Dikarya</taxon>
        <taxon>Ascomycota</taxon>
        <taxon>Pezizomycotina</taxon>
        <taxon>Sordariomycetes</taxon>
        <taxon>Sordariomycetidae</taxon>
        <taxon>Magnaporthales</taxon>
        <taxon>Pyriculariaceae</taxon>
        <taxon>Pyricularia</taxon>
    </lineage>
</organism>
<keyword evidence="1" id="KW-1185">Reference proteome</keyword>
<gene>
    <name evidence="2" type="ORF">PgNI_08750</name>
</gene>
<proteinExistence type="predicted"/>
<dbReference type="AlphaFoldDB" id="A0A6P8AVP6"/>
<evidence type="ECO:0000313" key="2">
    <source>
        <dbReference type="RefSeq" id="XP_030978998.1"/>
    </source>
</evidence>
<evidence type="ECO:0000313" key="1">
    <source>
        <dbReference type="Proteomes" id="UP000515153"/>
    </source>
</evidence>
<reference evidence="1 2" key="1">
    <citation type="journal article" date="2019" name="Mol. Biol. Evol.">
        <title>Blast fungal genomes show frequent chromosomal changes, gene gains and losses, and effector gene turnover.</title>
        <authorList>
            <person name="Gomez Luciano L.B."/>
            <person name="Jason Tsai I."/>
            <person name="Chuma I."/>
            <person name="Tosa Y."/>
            <person name="Chen Y.H."/>
            <person name="Li J.Y."/>
            <person name="Li M.Y."/>
            <person name="Jade Lu M.Y."/>
            <person name="Nakayashiki H."/>
            <person name="Li W.H."/>
        </authorList>
    </citation>
    <scope>NUCLEOTIDE SEQUENCE [LARGE SCALE GENOMIC DNA]</scope>
    <source>
        <strain evidence="1 2">NI907</strain>
    </source>
</reference>
<dbReference type="GeneID" id="41963650"/>
<sequence>MRSGQSEPVWCWWGYRFWKTTDRFGAPHFSFFAPLQMLVSSPAFPD</sequence>
<dbReference type="KEGG" id="pgri:PgNI_08750"/>
<dbReference type="RefSeq" id="XP_030978998.1">
    <property type="nucleotide sequence ID" value="XM_031128742.1"/>
</dbReference>
<protein>
    <submittedName>
        <fullName evidence="2">Uncharacterized protein</fullName>
    </submittedName>
</protein>
<name>A0A6P8AVP6_PYRGI</name>